<proteinExistence type="predicted"/>
<dbReference type="KEGG" id="pry:Prubr_65600"/>
<gene>
    <name evidence="2" type="ORF">Prubr_65600</name>
</gene>
<dbReference type="EMBL" id="AP023359">
    <property type="protein sequence ID" value="BCJ69539.1"/>
    <property type="molecule type" value="Genomic_DNA"/>
</dbReference>
<accession>A0A810NBS2</accession>
<name>A0A810NBS2_9ACTN</name>
<dbReference type="InterPro" id="IPR036291">
    <property type="entry name" value="NAD(P)-bd_dom_sf"/>
</dbReference>
<dbReference type="Pfam" id="PF01370">
    <property type="entry name" value="Epimerase"/>
    <property type="match status" value="1"/>
</dbReference>
<organism evidence="2 3">
    <name type="scientific">Polymorphospora rubra</name>
    <dbReference type="NCBI Taxonomy" id="338584"/>
    <lineage>
        <taxon>Bacteria</taxon>
        <taxon>Bacillati</taxon>
        <taxon>Actinomycetota</taxon>
        <taxon>Actinomycetes</taxon>
        <taxon>Micromonosporales</taxon>
        <taxon>Micromonosporaceae</taxon>
        <taxon>Polymorphospora</taxon>
    </lineage>
</organism>
<reference evidence="2" key="1">
    <citation type="submission" date="2020-08" db="EMBL/GenBank/DDBJ databases">
        <title>Whole genome shotgun sequence of Polymorphospora rubra NBRC 101157.</title>
        <authorList>
            <person name="Komaki H."/>
            <person name="Tamura T."/>
        </authorList>
    </citation>
    <scope>NUCLEOTIDE SEQUENCE</scope>
    <source>
        <strain evidence="2">NBRC 101157</strain>
    </source>
</reference>
<protein>
    <submittedName>
        <fullName evidence="2">NAD-dependent epimerase</fullName>
    </submittedName>
</protein>
<evidence type="ECO:0000259" key="1">
    <source>
        <dbReference type="Pfam" id="PF01370"/>
    </source>
</evidence>
<evidence type="ECO:0000313" key="3">
    <source>
        <dbReference type="Proteomes" id="UP000680866"/>
    </source>
</evidence>
<dbReference type="AlphaFoldDB" id="A0A810NBS2"/>
<sequence length="308" mass="32520">MTTNPTHVILGGNGVIGRQAVRALIARGERPVSVGRRPATVDGARSVTADLLNAADVSRVLDGAHVAYLTVGLPYSARVWAQQWPTILRNTVDAAIEHGTHLVYLDNVYAYGQVDGPMTEQNPINPRSQKGEVRAAALRTLDDAAARGLTVTIGRSADFYGPAASTSVFNTFALDKIAAGKTGTWLFDADQPHSLTYTPDIGDALAILGTASEARGRTWHLPTAPALTGRQYIELAAGPGARTNVMGRTTVRIGALFNAAARETLEMAYQYTAPYILDSQAFETAFGITATPTAQGIAASLDAARATT</sequence>
<feature type="domain" description="NAD-dependent epimerase/dehydratase" evidence="1">
    <location>
        <begin position="8"/>
        <end position="211"/>
    </location>
</feature>
<dbReference type="Gene3D" id="3.40.50.720">
    <property type="entry name" value="NAD(P)-binding Rossmann-like Domain"/>
    <property type="match status" value="1"/>
</dbReference>
<evidence type="ECO:0000313" key="2">
    <source>
        <dbReference type="EMBL" id="BCJ69539.1"/>
    </source>
</evidence>
<dbReference type="SUPFAM" id="SSF51735">
    <property type="entry name" value="NAD(P)-binding Rossmann-fold domains"/>
    <property type="match status" value="1"/>
</dbReference>
<dbReference type="InterPro" id="IPR001509">
    <property type="entry name" value="Epimerase_deHydtase"/>
</dbReference>
<dbReference type="Proteomes" id="UP000680866">
    <property type="component" value="Chromosome"/>
</dbReference>
<dbReference type="RefSeq" id="WP_212818885.1">
    <property type="nucleotide sequence ID" value="NZ_AP023359.1"/>
</dbReference>
<keyword evidence="3" id="KW-1185">Reference proteome</keyword>